<reference evidence="3" key="1">
    <citation type="journal article" date="2011" name="J. Bacteriol.">
        <title>Genome sequences of eight morphologically diverse alphaproteobacteria.</title>
        <authorList>
            <consortium name="US DOE Joint Genome Institute"/>
            <person name="Brown P.J."/>
            <person name="Kysela D.T."/>
            <person name="Buechlein A."/>
            <person name="Hemmerich C."/>
            <person name="Brun Y.V."/>
        </authorList>
    </citation>
    <scope>NUCLEOTIDE SEQUENCE [LARGE SCALE GENOMIC DNA]</scope>
    <source>
        <strain evidence="3">ATCC 15264 / DSM 4735 / LMG 14903 / NBRC 16000 / CB 81</strain>
    </source>
</reference>
<keyword evidence="1" id="KW-0732">Signal</keyword>
<dbReference type="Proteomes" id="UP000002696">
    <property type="component" value="Chromosome"/>
</dbReference>
<dbReference type="KEGG" id="bsb:Bresu_1943"/>
<evidence type="ECO:0008006" key="4">
    <source>
        <dbReference type="Google" id="ProtNLM"/>
    </source>
</evidence>
<feature type="chain" id="PRO_5013039601" description="Lipoprotein" evidence="1">
    <location>
        <begin position="16"/>
        <end position="164"/>
    </location>
</feature>
<accession>D9QHZ6</accession>
<protein>
    <recommendedName>
        <fullName evidence="4">Lipoprotein</fullName>
    </recommendedName>
</protein>
<dbReference type="InParanoid" id="D9QHZ6"/>
<dbReference type="STRING" id="633149.Bresu_1943"/>
<dbReference type="OrthoDB" id="6402870at2"/>
<dbReference type="RefSeq" id="WP_013269355.1">
    <property type="nucleotide sequence ID" value="NC_014375.1"/>
</dbReference>
<evidence type="ECO:0000256" key="1">
    <source>
        <dbReference type="SAM" id="SignalP"/>
    </source>
</evidence>
<keyword evidence="3" id="KW-1185">Reference proteome</keyword>
<dbReference type="BioCyc" id="BSUB633149:G1GM8-1939-MONOMER"/>
<organism evidence="2 3">
    <name type="scientific">Brevundimonas subvibrioides (strain ATCC 15264 / DSM 4735 / LMG 14903 / NBRC 16000 / CB 81)</name>
    <name type="common">Caulobacter subvibrioides</name>
    <dbReference type="NCBI Taxonomy" id="633149"/>
    <lineage>
        <taxon>Bacteria</taxon>
        <taxon>Pseudomonadati</taxon>
        <taxon>Pseudomonadota</taxon>
        <taxon>Alphaproteobacteria</taxon>
        <taxon>Caulobacterales</taxon>
        <taxon>Caulobacteraceae</taxon>
        <taxon>Brevundimonas</taxon>
    </lineage>
</organism>
<dbReference type="AlphaFoldDB" id="D9QHZ6"/>
<dbReference type="EMBL" id="CP002102">
    <property type="protein sequence ID" value="ADL01254.1"/>
    <property type="molecule type" value="Genomic_DNA"/>
</dbReference>
<sequence>MRRALILTVAAVALAACGEPAETAATPAEKVAATAPVSDAVAQSPAVLTAVDLRRVCRAGLAAIHGQQLADIELTGLEGQVVNAQWRAPVDGGIMKAQCRAGDGLVVWKPLDLPDPEAVRWMDQAGDAVVRYVIRGEEIEITQTLPDGTTQQAMMPVRAEEEVS</sequence>
<name>D9QHZ6_BRESC</name>
<evidence type="ECO:0000313" key="3">
    <source>
        <dbReference type="Proteomes" id="UP000002696"/>
    </source>
</evidence>
<evidence type="ECO:0000313" key="2">
    <source>
        <dbReference type="EMBL" id="ADL01254.1"/>
    </source>
</evidence>
<proteinExistence type="predicted"/>
<dbReference type="HOGENOM" id="CLU_1615863_0_0_5"/>
<feature type="signal peptide" evidence="1">
    <location>
        <begin position="1"/>
        <end position="15"/>
    </location>
</feature>
<dbReference type="PROSITE" id="PS51257">
    <property type="entry name" value="PROKAR_LIPOPROTEIN"/>
    <property type="match status" value="1"/>
</dbReference>
<gene>
    <name evidence="2" type="ordered locus">Bresu_1943</name>
</gene>